<organism evidence="2 3">
    <name type="scientific">Handelsmanbacteria sp. (strain RIFCSPLOWO2_12_FULL_64_10)</name>
    <dbReference type="NCBI Taxonomy" id="1817868"/>
    <lineage>
        <taxon>Bacteria</taxon>
        <taxon>Candidatus Handelsmaniibacteriota</taxon>
    </lineage>
</organism>
<dbReference type="Proteomes" id="UP000178606">
    <property type="component" value="Unassembled WGS sequence"/>
</dbReference>
<dbReference type="Gene3D" id="2.60.40.1190">
    <property type="match status" value="1"/>
</dbReference>
<dbReference type="GO" id="GO:0016052">
    <property type="term" value="P:carbohydrate catabolic process"/>
    <property type="evidence" value="ECO:0007669"/>
    <property type="project" value="InterPro"/>
</dbReference>
<sequence length="223" mass="25383">MSLPRYICKRASGPIRIDGRLDEASWGRAEAIWLRLADTGGAPRCATEARLLWDDEHLYVGFHCEDPDIFVTMRERDAELWHEDVAEVFIDANGSGCGYHEFEFNPLGAVLDLFVLTREATQEYNLWFGWNSDGLKWAVTLDGTVEDRTDVDRSWTVEAAIPLKDILTAPNFPPKDGDVWRVNLYRIERGRSGKEYSAWSPPGENNFNHPSKFGELVFSAEKV</sequence>
<evidence type="ECO:0000313" key="3">
    <source>
        <dbReference type="Proteomes" id="UP000178606"/>
    </source>
</evidence>
<dbReference type="EMBL" id="MFKF01000055">
    <property type="protein sequence ID" value="OGG55946.1"/>
    <property type="molecule type" value="Genomic_DNA"/>
</dbReference>
<evidence type="ECO:0000313" key="2">
    <source>
        <dbReference type="EMBL" id="OGG55946.1"/>
    </source>
</evidence>
<protein>
    <recommendedName>
        <fullName evidence="1">Carbohydrate-binding domain-containing protein</fullName>
    </recommendedName>
</protein>
<dbReference type="GO" id="GO:0004553">
    <property type="term" value="F:hydrolase activity, hydrolyzing O-glycosyl compounds"/>
    <property type="evidence" value="ECO:0007669"/>
    <property type="project" value="InterPro"/>
</dbReference>
<evidence type="ECO:0000259" key="1">
    <source>
        <dbReference type="Pfam" id="PF06452"/>
    </source>
</evidence>
<feature type="domain" description="Carbohydrate-binding" evidence="1">
    <location>
        <begin position="17"/>
        <end position="218"/>
    </location>
</feature>
<dbReference type="SUPFAM" id="SSF49344">
    <property type="entry name" value="CBD9-like"/>
    <property type="match status" value="1"/>
</dbReference>
<gene>
    <name evidence="2" type="ORF">A3F84_21195</name>
</gene>
<dbReference type="PANTHER" id="PTHR35532:SF5">
    <property type="entry name" value="CARBOHYDRATE-BINDING DOMAIN-CONTAINING PROTEIN"/>
    <property type="match status" value="1"/>
</dbReference>
<dbReference type="InterPro" id="IPR010502">
    <property type="entry name" value="Carb-bd_dom_fam9"/>
</dbReference>
<name>A0A1F6D3E2_HANXR</name>
<accession>A0A1F6D3E2</accession>
<dbReference type="Pfam" id="PF06452">
    <property type="entry name" value="CBM9_1"/>
    <property type="match status" value="1"/>
</dbReference>
<reference evidence="2 3" key="1">
    <citation type="journal article" date="2016" name="Nat. Commun.">
        <title>Thousands of microbial genomes shed light on interconnected biogeochemical processes in an aquifer system.</title>
        <authorList>
            <person name="Anantharaman K."/>
            <person name="Brown C.T."/>
            <person name="Hug L.A."/>
            <person name="Sharon I."/>
            <person name="Castelle C.J."/>
            <person name="Probst A.J."/>
            <person name="Thomas B.C."/>
            <person name="Singh A."/>
            <person name="Wilkins M.J."/>
            <person name="Karaoz U."/>
            <person name="Brodie E.L."/>
            <person name="Williams K.H."/>
            <person name="Hubbard S.S."/>
            <person name="Banfield J.F."/>
        </authorList>
    </citation>
    <scope>NUCLEOTIDE SEQUENCE [LARGE SCALE GENOMIC DNA]</scope>
    <source>
        <strain evidence="3">RIFCSPLOWO2_12_FULL_64_10</strain>
    </source>
</reference>
<dbReference type="AlphaFoldDB" id="A0A1F6D3E2"/>
<dbReference type="CDD" id="cd09620">
    <property type="entry name" value="CBM9_like_3"/>
    <property type="match status" value="1"/>
</dbReference>
<dbReference type="PANTHER" id="PTHR35532">
    <property type="entry name" value="SIMILAR TO POLYHYDROXYALKANOATE DEPOLYMERASE"/>
    <property type="match status" value="1"/>
</dbReference>
<proteinExistence type="predicted"/>
<comment type="caution">
    <text evidence="2">The sequence shown here is derived from an EMBL/GenBank/DDBJ whole genome shotgun (WGS) entry which is preliminary data.</text>
</comment>
<dbReference type="GO" id="GO:0030246">
    <property type="term" value="F:carbohydrate binding"/>
    <property type="evidence" value="ECO:0007669"/>
    <property type="project" value="InterPro"/>
</dbReference>